<keyword evidence="2" id="KW-1185">Reference proteome</keyword>
<proteinExistence type="predicted"/>
<sequence length="194" mass="19977">MVAAIAVVALAGVGGGAAVGGGAGGGGPVDSLSARKADSKKSAREGNGDAAWSRLGRRVTRKVDRRDLECLTASFGQVREFFVRTPCRSLDRTVFALDDGAGNVAVVSVVWVGFANRGQVRDFQRVMDVHGSGDIRPLGSALLGLADIAFTGDHYSADPKADNITIAETESVSGVVDVGTLELIAEVAAQLPKP</sequence>
<evidence type="ECO:0000313" key="1">
    <source>
        <dbReference type="EMBL" id="MBB4969320.1"/>
    </source>
</evidence>
<dbReference type="EMBL" id="JACHJS010000001">
    <property type="protein sequence ID" value="MBB4969320.1"/>
    <property type="molecule type" value="Genomic_DNA"/>
</dbReference>
<evidence type="ECO:0000313" key="2">
    <source>
        <dbReference type="Proteomes" id="UP000542674"/>
    </source>
</evidence>
<gene>
    <name evidence="1" type="ORF">F4559_006679</name>
</gene>
<dbReference type="AlphaFoldDB" id="A0A7W7WZB5"/>
<accession>A0A7W7WZB5</accession>
<organism evidence="1 2">
    <name type="scientific">Saccharothrix violaceirubra</name>
    <dbReference type="NCBI Taxonomy" id="413306"/>
    <lineage>
        <taxon>Bacteria</taxon>
        <taxon>Bacillati</taxon>
        <taxon>Actinomycetota</taxon>
        <taxon>Actinomycetes</taxon>
        <taxon>Pseudonocardiales</taxon>
        <taxon>Pseudonocardiaceae</taxon>
        <taxon>Saccharothrix</taxon>
    </lineage>
</organism>
<dbReference type="Proteomes" id="UP000542674">
    <property type="component" value="Unassembled WGS sequence"/>
</dbReference>
<protein>
    <submittedName>
        <fullName evidence="1">Uncharacterized protein</fullName>
    </submittedName>
</protein>
<dbReference type="RefSeq" id="WP_184674993.1">
    <property type="nucleotide sequence ID" value="NZ_BAABAI010000021.1"/>
</dbReference>
<comment type="caution">
    <text evidence="1">The sequence shown here is derived from an EMBL/GenBank/DDBJ whole genome shotgun (WGS) entry which is preliminary data.</text>
</comment>
<name>A0A7W7WZB5_9PSEU</name>
<reference evidence="1 2" key="1">
    <citation type="submission" date="2020-08" db="EMBL/GenBank/DDBJ databases">
        <title>Sequencing the genomes of 1000 actinobacteria strains.</title>
        <authorList>
            <person name="Klenk H.-P."/>
        </authorList>
    </citation>
    <scope>NUCLEOTIDE SEQUENCE [LARGE SCALE GENOMIC DNA]</scope>
    <source>
        <strain evidence="1 2">DSM 45084</strain>
    </source>
</reference>